<dbReference type="AlphaFoldDB" id="A0A251TNQ6"/>
<dbReference type="OMA" id="LQFPEQE"/>
<name>A0A251TNQ6_HELAN</name>
<evidence type="ECO:0000256" key="5">
    <source>
        <dbReference type="ARBA" id="ARBA00023125"/>
    </source>
</evidence>
<evidence type="ECO:0000313" key="14">
    <source>
        <dbReference type="Proteomes" id="UP000215914"/>
    </source>
</evidence>
<dbReference type="PROSITE" id="PS50884">
    <property type="entry name" value="ZF_DOF_2"/>
    <property type="match status" value="1"/>
</dbReference>
<keyword evidence="5 8" id="KW-0238">DNA-binding</keyword>
<dbReference type="GO" id="GO:0003677">
    <property type="term" value="F:DNA binding"/>
    <property type="evidence" value="ECO:0007669"/>
    <property type="project" value="UniProtKB-UniRule"/>
</dbReference>
<dbReference type="Proteomes" id="UP000215914">
    <property type="component" value="Chromosome 10"/>
</dbReference>
<organism evidence="13 14">
    <name type="scientific">Helianthus annuus</name>
    <name type="common">Common sunflower</name>
    <dbReference type="NCBI Taxonomy" id="4232"/>
    <lineage>
        <taxon>Eukaryota</taxon>
        <taxon>Viridiplantae</taxon>
        <taxon>Streptophyta</taxon>
        <taxon>Embryophyta</taxon>
        <taxon>Tracheophyta</taxon>
        <taxon>Spermatophyta</taxon>
        <taxon>Magnoliopsida</taxon>
        <taxon>eudicotyledons</taxon>
        <taxon>Gunneridae</taxon>
        <taxon>Pentapetalae</taxon>
        <taxon>asterids</taxon>
        <taxon>campanulids</taxon>
        <taxon>Asterales</taxon>
        <taxon>Asteraceae</taxon>
        <taxon>Asteroideae</taxon>
        <taxon>Heliantheae alliance</taxon>
        <taxon>Heliantheae</taxon>
        <taxon>Helianthus</taxon>
    </lineage>
</organism>
<dbReference type="GO" id="GO:0003700">
    <property type="term" value="F:DNA-binding transcription factor activity"/>
    <property type="evidence" value="ECO:0007669"/>
    <property type="project" value="UniProtKB-UniRule"/>
</dbReference>
<dbReference type="PANTHER" id="PTHR31992:SF62">
    <property type="entry name" value="DOF ZINC FINGER PROTEIN DOF3.1"/>
    <property type="match status" value="1"/>
</dbReference>
<evidence type="ECO:0000256" key="4">
    <source>
        <dbReference type="ARBA" id="ARBA00023015"/>
    </source>
</evidence>
<keyword evidence="7 8" id="KW-0539">Nucleus</keyword>
<dbReference type="EMBL" id="MNCJ02000325">
    <property type="protein sequence ID" value="KAF5788037.1"/>
    <property type="molecule type" value="Genomic_DNA"/>
</dbReference>
<feature type="region of interest" description="Disordered" evidence="10">
    <location>
        <begin position="232"/>
        <end position="253"/>
    </location>
</feature>
<evidence type="ECO:0000313" key="13">
    <source>
        <dbReference type="EMBL" id="OTG12755.1"/>
    </source>
</evidence>
<dbReference type="InterPro" id="IPR045174">
    <property type="entry name" value="Dof"/>
</dbReference>
<reference evidence="13" key="2">
    <citation type="submission" date="2017-02" db="EMBL/GenBank/DDBJ databases">
        <title>Sunflower complete genome.</title>
        <authorList>
            <person name="Langlade N."/>
            <person name="Munos S."/>
        </authorList>
    </citation>
    <scope>NUCLEOTIDE SEQUENCE [LARGE SCALE GENOMIC DNA]</scope>
    <source>
        <tissue evidence="13">Leaves</tissue>
    </source>
</reference>
<feature type="compositionally biased region" description="Polar residues" evidence="10">
    <location>
        <begin position="233"/>
        <end position="242"/>
    </location>
</feature>
<dbReference type="PANTHER" id="PTHR31992">
    <property type="entry name" value="DOF ZINC FINGER PROTEIN DOF1.4-RELATED"/>
    <property type="match status" value="1"/>
</dbReference>
<comment type="subcellular location">
    <subcellularLocation>
        <location evidence="8 9">Nucleus</location>
    </subcellularLocation>
</comment>
<evidence type="ECO:0000256" key="3">
    <source>
        <dbReference type="ARBA" id="ARBA00022833"/>
    </source>
</evidence>
<evidence type="ECO:0000256" key="1">
    <source>
        <dbReference type="ARBA" id="ARBA00022723"/>
    </source>
</evidence>
<dbReference type="FunCoup" id="A0A251TNQ6">
    <property type="interactions" value="847"/>
</dbReference>
<keyword evidence="3 9" id="KW-0862">Zinc</keyword>
<dbReference type="GO" id="GO:0008270">
    <property type="term" value="F:zinc ion binding"/>
    <property type="evidence" value="ECO:0007669"/>
    <property type="project" value="UniProtKB-KW"/>
</dbReference>
<dbReference type="Pfam" id="PF02701">
    <property type="entry name" value="Zn_ribbon_Dof"/>
    <property type="match status" value="1"/>
</dbReference>
<proteinExistence type="predicted"/>
<accession>A0A251TNQ6</accession>
<dbReference type="InterPro" id="IPR003851">
    <property type="entry name" value="Znf_Dof"/>
</dbReference>
<reference evidence="12 14" key="1">
    <citation type="journal article" date="2017" name="Nature">
        <title>The sunflower genome provides insights into oil metabolism, flowering and Asterid evolution.</title>
        <authorList>
            <person name="Badouin H."/>
            <person name="Gouzy J."/>
            <person name="Grassa C.J."/>
            <person name="Murat F."/>
            <person name="Staton S.E."/>
            <person name="Cottret L."/>
            <person name="Lelandais-Briere C."/>
            <person name="Owens G.L."/>
            <person name="Carrere S."/>
            <person name="Mayjonade B."/>
            <person name="Legrand L."/>
            <person name="Gill N."/>
            <person name="Kane N.C."/>
            <person name="Bowers J.E."/>
            <person name="Hubner S."/>
            <person name="Bellec A."/>
            <person name="Berard A."/>
            <person name="Berges H."/>
            <person name="Blanchet N."/>
            <person name="Boniface M.C."/>
            <person name="Brunel D."/>
            <person name="Catrice O."/>
            <person name="Chaidir N."/>
            <person name="Claudel C."/>
            <person name="Donnadieu C."/>
            <person name="Faraut T."/>
            <person name="Fievet G."/>
            <person name="Helmstetter N."/>
            <person name="King M."/>
            <person name="Knapp S.J."/>
            <person name="Lai Z."/>
            <person name="Le Paslier M.C."/>
            <person name="Lippi Y."/>
            <person name="Lorenzon L."/>
            <person name="Mandel J.R."/>
            <person name="Marage G."/>
            <person name="Marchand G."/>
            <person name="Marquand E."/>
            <person name="Bret-Mestries E."/>
            <person name="Morien E."/>
            <person name="Nambeesan S."/>
            <person name="Nguyen T."/>
            <person name="Pegot-Espagnet P."/>
            <person name="Pouilly N."/>
            <person name="Raftis F."/>
            <person name="Sallet E."/>
            <person name="Schiex T."/>
            <person name="Thomas J."/>
            <person name="Vandecasteele C."/>
            <person name="Vares D."/>
            <person name="Vear F."/>
            <person name="Vautrin S."/>
            <person name="Crespi M."/>
            <person name="Mangin B."/>
            <person name="Burke J.M."/>
            <person name="Salse J."/>
            <person name="Munos S."/>
            <person name="Vincourt P."/>
            <person name="Rieseberg L.H."/>
            <person name="Langlade N.B."/>
        </authorList>
    </citation>
    <scope>NUCLEOTIDE SEQUENCE [LARGE SCALE GENOMIC DNA]</scope>
    <source>
        <strain evidence="14">cv. SF193</strain>
        <tissue evidence="12">Leaves</tissue>
    </source>
</reference>
<evidence type="ECO:0000259" key="11">
    <source>
        <dbReference type="PROSITE" id="PS50884"/>
    </source>
</evidence>
<dbReference type="GO" id="GO:0005634">
    <property type="term" value="C:nucleus"/>
    <property type="evidence" value="ECO:0007669"/>
    <property type="project" value="UniProtKB-SubCell"/>
</dbReference>
<evidence type="ECO:0000256" key="7">
    <source>
        <dbReference type="ARBA" id="ARBA00023242"/>
    </source>
</evidence>
<keyword evidence="4 9" id="KW-0805">Transcription regulation</keyword>
<dbReference type="EMBL" id="CM007899">
    <property type="protein sequence ID" value="OTG12755.1"/>
    <property type="molecule type" value="Genomic_DNA"/>
</dbReference>
<evidence type="ECO:0000256" key="2">
    <source>
        <dbReference type="ARBA" id="ARBA00022771"/>
    </source>
</evidence>
<evidence type="ECO:0000313" key="12">
    <source>
        <dbReference type="EMBL" id="KAF5788037.1"/>
    </source>
</evidence>
<keyword evidence="14" id="KW-1185">Reference proteome</keyword>
<gene>
    <name evidence="13" type="ORF">HannXRQ_Chr10g0313141</name>
    <name evidence="12" type="ORF">HanXRQr2_Chr10g0459571</name>
</gene>
<feature type="region of interest" description="Disordered" evidence="10">
    <location>
        <begin position="126"/>
        <end position="158"/>
    </location>
</feature>
<sequence>MSHLKKSQQNSNWKGTGKSFASGARHFHADSLPPSLPSLCLQISSSLFFINSTQTLMHRDTSTFSSPLDMNPNKFPDHEHLKCPRCDSTNTKFCYYNNYNLSQPRHFCKNCRRYWTKGGTLRNIPIGGGTRKITKRNSSVGKRTSPAPVTTSPPVPVQLKSEPEQSVVYRVGGNGNNNNNNNQVDTSGGYPMGPFGNLLMEGLNFNLVSKSDEDVLIRNPIADDFRSNLLKLNDNTDQTGSNERGESSCWNGGESGWPDLSIFTPGSTFH</sequence>
<protein>
    <recommendedName>
        <fullName evidence="9">Dof zinc finger protein</fullName>
    </recommendedName>
</protein>
<evidence type="ECO:0000256" key="6">
    <source>
        <dbReference type="ARBA" id="ARBA00023163"/>
    </source>
</evidence>
<evidence type="ECO:0000256" key="9">
    <source>
        <dbReference type="RuleBase" id="RU369094"/>
    </source>
</evidence>
<evidence type="ECO:0000256" key="8">
    <source>
        <dbReference type="PROSITE-ProRule" id="PRU00071"/>
    </source>
</evidence>
<dbReference type="PROSITE" id="PS01361">
    <property type="entry name" value="ZF_DOF_1"/>
    <property type="match status" value="1"/>
</dbReference>
<keyword evidence="6 9" id="KW-0804">Transcription</keyword>
<dbReference type="Gramene" id="mRNA:HanXRQr2_Chr10g0459571">
    <property type="protein sequence ID" value="CDS:HanXRQr2_Chr10g0459571.1"/>
    <property type="gene ID" value="HanXRQr2_Chr10g0459571"/>
</dbReference>
<reference evidence="12" key="3">
    <citation type="submission" date="2020-06" db="EMBL/GenBank/DDBJ databases">
        <title>Helianthus annuus Genome sequencing and assembly Release 2.</title>
        <authorList>
            <person name="Gouzy J."/>
            <person name="Langlade N."/>
            <person name="Munos S."/>
        </authorList>
    </citation>
    <scope>NUCLEOTIDE SEQUENCE</scope>
    <source>
        <tissue evidence="12">Leaves</tissue>
    </source>
</reference>
<evidence type="ECO:0000256" key="10">
    <source>
        <dbReference type="SAM" id="MobiDB-lite"/>
    </source>
</evidence>
<keyword evidence="2 8" id="KW-0863">Zinc-finger</keyword>
<keyword evidence="1 9" id="KW-0479">Metal-binding</keyword>
<feature type="domain" description="Dof-type" evidence="11">
    <location>
        <begin position="81"/>
        <end position="135"/>
    </location>
</feature>
<dbReference type="InParanoid" id="A0A251TNQ6"/>
<comment type="function">
    <text evidence="9">Transcription factor that binds specifically to a 5'-AA[AG]G-3' consensus core sequence.</text>
</comment>